<keyword evidence="2" id="KW-1185">Reference proteome</keyword>
<proteinExistence type="predicted"/>
<dbReference type="EMBL" id="BRZM01000373">
    <property type="protein sequence ID" value="GLD70232.1"/>
    <property type="molecule type" value="Genomic_DNA"/>
</dbReference>
<accession>A0AAD3RIV4</accession>
<protein>
    <submittedName>
        <fullName evidence="1">Uncharacterized protein</fullName>
    </submittedName>
</protein>
<name>A0AAD3RIV4_LATJO</name>
<sequence>MLFSYHWQQSGFLLSQPSSGVSASLNANLDRHSTSEEKAGRISCSDNRKWVSALPRRSDHHSSASSDIQGLGPCGWDGSAELGSSLQFVV</sequence>
<organism evidence="1 2">
    <name type="scientific">Lates japonicus</name>
    <name type="common">Japanese lates</name>
    <dbReference type="NCBI Taxonomy" id="270547"/>
    <lineage>
        <taxon>Eukaryota</taxon>
        <taxon>Metazoa</taxon>
        <taxon>Chordata</taxon>
        <taxon>Craniata</taxon>
        <taxon>Vertebrata</taxon>
        <taxon>Euteleostomi</taxon>
        <taxon>Actinopterygii</taxon>
        <taxon>Neopterygii</taxon>
        <taxon>Teleostei</taxon>
        <taxon>Neoteleostei</taxon>
        <taxon>Acanthomorphata</taxon>
        <taxon>Carangaria</taxon>
        <taxon>Carangaria incertae sedis</taxon>
        <taxon>Centropomidae</taxon>
        <taxon>Lates</taxon>
    </lineage>
</organism>
<evidence type="ECO:0000313" key="2">
    <source>
        <dbReference type="Proteomes" id="UP001279410"/>
    </source>
</evidence>
<dbReference type="Proteomes" id="UP001279410">
    <property type="component" value="Unassembled WGS sequence"/>
</dbReference>
<dbReference type="AlphaFoldDB" id="A0AAD3RIV4"/>
<reference evidence="1" key="1">
    <citation type="submission" date="2022-08" db="EMBL/GenBank/DDBJ databases">
        <title>Genome sequencing of akame (Lates japonicus).</title>
        <authorList>
            <person name="Hashiguchi Y."/>
            <person name="Takahashi H."/>
        </authorList>
    </citation>
    <scope>NUCLEOTIDE SEQUENCE</scope>
    <source>
        <strain evidence="1">Kochi</strain>
    </source>
</reference>
<gene>
    <name evidence="1" type="ORF">AKAME5_002154900</name>
</gene>
<evidence type="ECO:0000313" key="1">
    <source>
        <dbReference type="EMBL" id="GLD70232.1"/>
    </source>
</evidence>
<comment type="caution">
    <text evidence="1">The sequence shown here is derived from an EMBL/GenBank/DDBJ whole genome shotgun (WGS) entry which is preliminary data.</text>
</comment>